<sequence length="248" mass="25367">METLRYGTHPDQVVDVTLPPGTTRPPLVVLLHGGFWRVAYDRAHLGAVVDALTAEGLAVANVEYRRVGGGGGWPSTFTDVAAAIDAVQVALADRVDLGSVAYVGHSAGGHLALWAAVRNQLPAGAPGRTGRAPLVRAVVALAPAADLAAVDRLGLSDGVVRELLGGSPTAVPDRFAATDPAAIGSPAATTVVVHGPLDDVVPIEVARSYCDRAGVSLVEVPGIGHFELIEPASAAWPVVLAVLRDVMG</sequence>
<reference evidence="3 4" key="1">
    <citation type="submission" date="2023-07" db="EMBL/GenBank/DDBJ databases">
        <title>Sorghum-associated microbial communities from plants grown in Nebraska, USA.</title>
        <authorList>
            <person name="Schachtman D."/>
        </authorList>
    </citation>
    <scope>NUCLEOTIDE SEQUENCE [LARGE SCALE GENOMIC DNA]</scope>
    <source>
        <strain evidence="3 4">BE332</strain>
    </source>
</reference>
<keyword evidence="1" id="KW-0378">Hydrolase</keyword>
<comment type="caution">
    <text evidence="3">The sequence shown here is derived from an EMBL/GenBank/DDBJ whole genome shotgun (WGS) entry which is preliminary data.</text>
</comment>
<dbReference type="EMBL" id="JAUSVB010000004">
    <property type="protein sequence ID" value="MDQ0374817.1"/>
    <property type="molecule type" value="Genomic_DNA"/>
</dbReference>
<evidence type="ECO:0000256" key="1">
    <source>
        <dbReference type="ARBA" id="ARBA00022801"/>
    </source>
</evidence>
<keyword evidence="4" id="KW-1185">Reference proteome</keyword>
<name>A0ABU0EHR8_9CELL</name>
<dbReference type="RefSeq" id="WP_307493637.1">
    <property type="nucleotide sequence ID" value="NZ_JAUSVB010000004.1"/>
</dbReference>
<dbReference type="Gene3D" id="3.40.50.1820">
    <property type="entry name" value="alpha/beta hydrolase"/>
    <property type="match status" value="1"/>
</dbReference>
<proteinExistence type="predicted"/>
<dbReference type="PANTHER" id="PTHR48081">
    <property type="entry name" value="AB HYDROLASE SUPERFAMILY PROTEIN C4A8.06C"/>
    <property type="match status" value="1"/>
</dbReference>
<evidence type="ECO:0000313" key="4">
    <source>
        <dbReference type="Proteomes" id="UP001239626"/>
    </source>
</evidence>
<evidence type="ECO:0000259" key="2">
    <source>
        <dbReference type="Pfam" id="PF20434"/>
    </source>
</evidence>
<evidence type="ECO:0000313" key="3">
    <source>
        <dbReference type="EMBL" id="MDQ0374817.1"/>
    </source>
</evidence>
<dbReference type="PANTHER" id="PTHR48081:SF33">
    <property type="entry name" value="KYNURENINE FORMAMIDASE"/>
    <property type="match status" value="1"/>
</dbReference>
<accession>A0ABU0EHR8</accession>
<feature type="domain" description="BD-FAE-like" evidence="2">
    <location>
        <begin position="15"/>
        <end position="206"/>
    </location>
</feature>
<dbReference type="InterPro" id="IPR049492">
    <property type="entry name" value="BD-FAE-like_dom"/>
</dbReference>
<organism evidence="3 4">
    <name type="scientific">Cellulomonas humilata</name>
    <dbReference type="NCBI Taxonomy" id="144055"/>
    <lineage>
        <taxon>Bacteria</taxon>
        <taxon>Bacillati</taxon>
        <taxon>Actinomycetota</taxon>
        <taxon>Actinomycetes</taxon>
        <taxon>Micrococcales</taxon>
        <taxon>Cellulomonadaceae</taxon>
        <taxon>Cellulomonas</taxon>
    </lineage>
</organism>
<dbReference type="SUPFAM" id="SSF53474">
    <property type="entry name" value="alpha/beta-Hydrolases"/>
    <property type="match status" value="1"/>
</dbReference>
<protein>
    <submittedName>
        <fullName evidence="3">Acetyl esterase/lipase</fullName>
    </submittedName>
</protein>
<dbReference type="Pfam" id="PF20434">
    <property type="entry name" value="BD-FAE"/>
    <property type="match status" value="1"/>
</dbReference>
<dbReference type="Proteomes" id="UP001239626">
    <property type="component" value="Unassembled WGS sequence"/>
</dbReference>
<dbReference type="InterPro" id="IPR029058">
    <property type="entry name" value="AB_hydrolase_fold"/>
</dbReference>
<gene>
    <name evidence="3" type="ORF">J2X26_003144</name>
</gene>
<dbReference type="InterPro" id="IPR050300">
    <property type="entry name" value="GDXG_lipolytic_enzyme"/>
</dbReference>